<accession>A0AAD4I6S6</accession>
<dbReference type="SUPFAM" id="SSF52317">
    <property type="entry name" value="Class I glutamine amidotransferase-like"/>
    <property type="match status" value="1"/>
</dbReference>
<feature type="domain" description="DJ-1/PfpI" evidence="3">
    <location>
        <begin position="3"/>
        <end position="171"/>
    </location>
</feature>
<comment type="caution">
    <text evidence="4">The sequence shown here is derived from an EMBL/GenBank/DDBJ whole genome shotgun (WGS) entry which is preliminary data.</text>
</comment>
<dbReference type="CDD" id="cd03135">
    <property type="entry name" value="GATase1_DJ-1"/>
    <property type="match status" value="1"/>
</dbReference>
<dbReference type="GO" id="GO:1903189">
    <property type="term" value="P:glyoxal metabolic process"/>
    <property type="evidence" value="ECO:0007669"/>
    <property type="project" value="TreeGrafter"/>
</dbReference>
<dbReference type="GO" id="GO:0005634">
    <property type="term" value="C:nucleus"/>
    <property type="evidence" value="ECO:0007669"/>
    <property type="project" value="TreeGrafter"/>
</dbReference>
<dbReference type="GO" id="GO:0005739">
    <property type="term" value="C:mitochondrion"/>
    <property type="evidence" value="ECO:0007669"/>
    <property type="project" value="TreeGrafter"/>
</dbReference>
<keyword evidence="5" id="KW-1185">Reference proteome</keyword>
<gene>
    <name evidence="4" type="ORF">G6011_07072</name>
</gene>
<evidence type="ECO:0000313" key="5">
    <source>
        <dbReference type="Proteomes" id="UP001199106"/>
    </source>
</evidence>
<dbReference type="Pfam" id="PF01965">
    <property type="entry name" value="DJ-1_PfpI"/>
    <property type="match status" value="1"/>
</dbReference>
<dbReference type="Gene3D" id="3.40.50.880">
    <property type="match status" value="1"/>
</dbReference>
<dbReference type="InterPro" id="IPR050325">
    <property type="entry name" value="Prot/Nucl_acid_deglycase"/>
</dbReference>
<dbReference type="EMBL" id="JAANER010000010">
    <property type="protein sequence ID" value="KAG9185741.1"/>
    <property type="molecule type" value="Genomic_DNA"/>
</dbReference>
<dbReference type="InterPro" id="IPR002818">
    <property type="entry name" value="DJ-1/PfpI"/>
</dbReference>
<protein>
    <recommendedName>
        <fullName evidence="1">D-lactate dehydratase</fullName>
        <ecNumber evidence="1">4.2.1.130</ecNumber>
    </recommendedName>
</protein>
<evidence type="ECO:0000259" key="3">
    <source>
        <dbReference type="Pfam" id="PF01965"/>
    </source>
</evidence>
<organism evidence="4 5">
    <name type="scientific">Alternaria panax</name>
    <dbReference type="NCBI Taxonomy" id="48097"/>
    <lineage>
        <taxon>Eukaryota</taxon>
        <taxon>Fungi</taxon>
        <taxon>Dikarya</taxon>
        <taxon>Ascomycota</taxon>
        <taxon>Pezizomycotina</taxon>
        <taxon>Dothideomycetes</taxon>
        <taxon>Pleosporomycetidae</taxon>
        <taxon>Pleosporales</taxon>
        <taxon>Pleosporineae</taxon>
        <taxon>Pleosporaceae</taxon>
        <taxon>Alternaria</taxon>
        <taxon>Alternaria sect. Panax</taxon>
    </lineage>
</organism>
<dbReference type="GO" id="GO:0006979">
    <property type="term" value="P:response to oxidative stress"/>
    <property type="evidence" value="ECO:0007669"/>
    <property type="project" value="TreeGrafter"/>
</dbReference>
<evidence type="ECO:0000256" key="2">
    <source>
        <dbReference type="ARBA" id="ARBA00048082"/>
    </source>
</evidence>
<dbReference type="InterPro" id="IPR029062">
    <property type="entry name" value="Class_I_gatase-like"/>
</dbReference>
<keyword evidence="4" id="KW-0378">Hydrolase</keyword>
<dbReference type="PANTHER" id="PTHR48094">
    <property type="entry name" value="PROTEIN/NUCLEIC ACID DEGLYCASE DJ-1-RELATED"/>
    <property type="match status" value="1"/>
</dbReference>
<dbReference type="EC" id="4.2.1.130" evidence="1"/>
<evidence type="ECO:0000313" key="4">
    <source>
        <dbReference type="EMBL" id="KAG9185741.1"/>
    </source>
</evidence>
<name>A0AAD4I6S6_9PLEO</name>
<sequence>MPRALILVADGSEEIEFVTPYDVLTRADFEVKSAGISLRNEFYAQSKWKQLTVYSSMSRNIRIVPDYQKLEYTFCEDSAVLDLINDFRRKGKWVATICAATTVLVAAEKKRRGDDGDFDGDTAVVTGHPSVMEEIVESGWGVSQDRVVVDGNLITSRGPGTAILFALTIVEYLCGKEKRDKVAGPMVLAETL</sequence>
<dbReference type="GO" id="GO:0019172">
    <property type="term" value="F:glyoxalase III activity"/>
    <property type="evidence" value="ECO:0007669"/>
    <property type="project" value="UniProtKB-EC"/>
</dbReference>
<evidence type="ECO:0000256" key="1">
    <source>
        <dbReference type="ARBA" id="ARBA00013134"/>
    </source>
</evidence>
<dbReference type="GO" id="GO:0016787">
    <property type="term" value="F:hydrolase activity"/>
    <property type="evidence" value="ECO:0007669"/>
    <property type="project" value="UniProtKB-KW"/>
</dbReference>
<dbReference type="PANTHER" id="PTHR48094:SF12">
    <property type="entry name" value="PARKINSON DISEASE PROTEIN 7 HOMOLOG"/>
    <property type="match status" value="1"/>
</dbReference>
<comment type="catalytic activity">
    <reaction evidence="2">
        <text>methylglyoxal + H2O = (R)-lactate + H(+)</text>
        <dbReference type="Rhea" id="RHEA:27754"/>
        <dbReference type="ChEBI" id="CHEBI:15377"/>
        <dbReference type="ChEBI" id="CHEBI:15378"/>
        <dbReference type="ChEBI" id="CHEBI:16004"/>
        <dbReference type="ChEBI" id="CHEBI:17158"/>
        <dbReference type="EC" id="4.2.1.130"/>
    </reaction>
</comment>
<reference evidence="4" key="1">
    <citation type="submission" date="2021-07" db="EMBL/GenBank/DDBJ databases">
        <title>Genome Resource of American Ginseng Black Spot Pathogen Alternaria panax.</title>
        <authorList>
            <person name="Qiu C."/>
            <person name="Wang W."/>
            <person name="Liu Z."/>
        </authorList>
    </citation>
    <scope>NUCLEOTIDE SEQUENCE</scope>
    <source>
        <strain evidence="4">BNCC115425</strain>
    </source>
</reference>
<proteinExistence type="predicted"/>
<dbReference type="Proteomes" id="UP001199106">
    <property type="component" value="Unassembled WGS sequence"/>
</dbReference>
<dbReference type="AlphaFoldDB" id="A0AAD4I6S6"/>